<keyword evidence="1" id="KW-0812">Transmembrane</keyword>
<evidence type="ECO:0000313" key="3">
    <source>
        <dbReference type="Proteomes" id="UP000886667"/>
    </source>
</evidence>
<name>A0A9E4K9N1_9GAMM</name>
<gene>
    <name evidence="2" type="ORF">JAZ07_03570</name>
</gene>
<reference evidence="2" key="1">
    <citation type="journal article" date="2021" name="Proc. Natl. Acad. Sci. U.S.A.">
        <title>Global biogeography of chemosynthetic symbionts reveals both localized and globally distributed symbiont groups. .</title>
        <authorList>
            <person name="Osvatic J.T."/>
            <person name="Wilkins L.G.E."/>
            <person name="Leibrecht L."/>
            <person name="Leray M."/>
            <person name="Zauner S."/>
            <person name="Polzin J."/>
            <person name="Camacho Y."/>
            <person name="Gros O."/>
            <person name="van Gils J.A."/>
            <person name="Eisen J.A."/>
            <person name="Petersen J.M."/>
            <person name="Yuen B."/>
        </authorList>
    </citation>
    <scope>NUCLEOTIDE SEQUENCE</scope>
    <source>
        <strain evidence="2">MAGclacostrist064TRANS</strain>
    </source>
</reference>
<dbReference type="EMBL" id="JAEPCM010000097">
    <property type="protein sequence ID" value="MCG7945406.1"/>
    <property type="molecule type" value="Genomic_DNA"/>
</dbReference>
<organism evidence="2 3">
    <name type="scientific">Candidatus Thiodiazotropha taylori</name>
    <dbReference type="NCBI Taxonomy" id="2792791"/>
    <lineage>
        <taxon>Bacteria</taxon>
        <taxon>Pseudomonadati</taxon>
        <taxon>Pseudomonadota</taxon>
        <taxon>Gammaproteobacteria</taxon>
        <taxon>Chromatiales</taxon>
        <taxon>Sedimenticolaceae</taxon>
        <taxon>Candidatus Thiodiazotropha</taxon>
    </lineage>
</organism>
<protein>
    <submittedName>
        <fullName evidence="2">Uncharacterized protein</fullName>
    </submittedName>
</protein>
<feature type="transmembrane region" description="Helical" evidence="1">
    <location>
        <begin position="12"/>
        <end position="30"/>
    </location>
</feature>
<dbReference type="Proteomes" id="UP000886667">
    <property type="component" value="Unassembled WGS sequence"/>
</dbReference>
<keyword evidence="1" id="KW-0472">Membrane</keyword>
<sequence>MAIVNNGQYQLWILAGLLMVAVSAVALYKAQPILFPEVTRSGQLDPECDLRAGPCISQLNDSVSVSFAIEPREIPLVKPLQLQVSLQGIQADKVQVDFNGVDMNMGFNRVTLNDSGAGEFKGDGMLPVCVWDAMEWEAKVLITTGQGLISIPYRFITVRPGIPLPGSGE</sequence>
<evidence type="ECO:0000313" key="2">
    <source>
        <dbReference type="EMBL" id="MCG7945406.1"/>
    </source>
</evidence>
<dbReference type="AlphaFoldDB" id="A0A9E4K9N1"/>
<accession>A0A9E4K9N1</accession>
<evidence type="ECO:0000256" key="1">
    <source>
        <dbReference type="SAM" id="Phobius"/>
    </source>
</evidence>
<keyword evidence="1" id="KW-1133">Transmembrane helix</keyword>
<comment type="caution">
    <text evidence="2">The sequence shown here is derived from an EMBL/GenBank/DDBJ whole genome shotgun (WGS) entry which is preliminary data.</text>
</comment>
<proteinExistence type="predicted"/>